<protein>
    <recommendedName>
        <fullName evidence="6">GDT1 family protein</fullName>
    </recommendedName>
</protein>
<reference evidence="8" key="1">
    <citation type="submission" date="2011-05" db="EMBL/GenBank/DDBJ databases">
        <title>Complete sequence of Desulfotomaculum ruminis DSM 2154.</title>
        <authorList>
            <person name="Lucas S."/>
            <person name="Copeland A."/>
            <person name="Lapidus A."/>
            <person name="Cheng J.-F."/>
            <person name="Goodwin L."/>
            <person name="Pitluck S."/>
            <person name="Lu M."/>
            <person name="Detter J.C."/>
            <person name="Han C."/>
            <person name="Tapia R."/>
            <person name="Land M."/>
            <person name="Hauser L."/>
            <person name="Kyrpides N."/>
            <person name="Ivanova N."/>
            <person name="Mikhailova N."/>
            <person name="Pagani I."/>
            <person name="Stams A.J.M."/>
            <person name="Plugge C.M."/>
            <person name="Muyzer G."/>
            <person name="Kuever J."/>
            <person name="Parshina S.N."/>
            <person name="Ivanova A.E."/>
            <person name="Nazina T.N."/>
            <person name="Brambilla E."/>
            <person name="Spring S."/>
            <person name="Klenk H.-P."/>
            <person name="Woyke T."/>
        </authorList>
    </citation>
    <scope>NUCLEOTIDE SEQUENCE [LARGE SCALE GENOMIC DNA]</scope>
    <source>
        <strain evidence="8">ATCC 23193 / DSM 2154 / NCIB 8452 / DL</strain>
    </source>
</reference>
<dbReference type="EMBL" id="CP002780">
    <property type="protein sequence ID" value="AEG61433.1"/>
    <property type="molecule type" value="Genomic_DNA"/>
</dbReference>
<dbReference type="GO" id="GO:0016020">
    <property type="term" value="C:membrane"/>
    <property type="evidence" value="ECO:0007669"/>
    <property type="project" value="UniProtKB-SubCell"/>
</dbReference>
<feature type="transmembrane region" description="Helical" evidence="6">
    <location>
        <begin position="164"/>
        <end position="183"/>
    </location>
</feature>
<evidence type="ECO:0000256" key="2">
    <source>
        <dbReference type="ARBA" id="ARBA00009190"/>
    </source>
</evidence>
<dbReference type="RefSeq" id="WP_013843179.1">
    <property type="nucleotide sequence ID" value="NC_015589.1"/>
</dbReference>
<comment type="similarity">
    <text evidence="2 6">Belongs to the GDT1 family.</text>
</comment>
<evidence type="ECO:0000256" key="3">
    <source>
        <dbReference type="ARBA" id="ARBA00022692"/>
    </source>
</evidence>
<reference evidence="7 8" key="2">
    <citation type="journal article" date="2012" name="Stand. Genomic Sci.">
        <title>Complete genome sequence of the sulfate-reducing firmicute Desulfotomaculum ruminis type strain (DL(T)).</title>
        <authorList>
            <person name="Spring S."/>
            <person name="Visser M."/>
            <person name="Lu M."/>
            <person name="Copeland A."/>
            <person name="Lapidus A."/>
            <person name="Lucas S."/>
            <person name="Cheng J.F."/>
            <person name="Han C."/>
            <person name="Tapia R."/>
            <person name="Goodwin L.A."/>
            <person name="Pitluck S."/>
            <person name="Ivanova N."/>
            <person name="Land M."/>
            <person name="Hauser L."/>
            <person name="Larimer F."/>
            <person name="Rohde M."/>
            <person name="Goker M."/>
            <person name="Detter J.C."/>
            <person name="Kyrpides N.C."/>
            <person name="Woyke T."/>
            <person name="Schaap P.J."/>
            <person name="Plugge C.M."/>
            <person name="Muyzer G."/>
            <person name="Kuever J."/>
            <person name="Pereira I.A."/>
            <person name="Parshina S.N."/>
            <person name="Bernier-Latmani R."/>
            <person name="Stams A.J."/>
            <person name="Klenk H.P."/>
        </authorList>
    </citation>
    <scope>NUCLEOTIDE SEQUENCE [LARGE SCALE GENOMIC DNA]</scope>
    <source>
        <strain evidence="8">ATCC 23193 / DSM 2154 / NCIB 8452 / DL</strain>
    </source>
</reference>
<organism evidence="7 8">
    <name type="scientific">Desulforamulus ruminis (strain ATCC 23193 / DSM 2154 / NCIMB 8452 / DL)</name>
    <name type="common">Desulfotomaculum ruminis</name>
    <dbReference type="NCBI Taxonomy" id="696281"/>
    <lineage>
        <taxon>Bacteria</taxon>
        <taxon>Bacillati</taxon>
        <taxon>Bacillota</taxon>
        <taxon>Clostridia</taxon>
        <taxon>Eubacteriales</taxon>
        <taxon>Peptococcaceae</taxon>
        <taxon>Desulforamulus</taxon>
    </lineage>
</organism>
<sequence length="223" mass="23941">MLIFLGATVMVVLAEMGDKTQLLAMAFATRFPAKAVMWGVFLATILNHALAVALGNYLGTSFNMQLVQMIAAASFILFGLWTIRGDSLDGEDKRKMILGPIMTVAVAFFFAEMGDKTQLATVALAAKYDAPLATLLGTTTGMLIADALGIYVGIVAGKKIPERVIKWISALTFIAFGYIGLYTSVPKEYLSVPNISILIGLTLGAVYFLGRQNSGTALRESKR</sequence>
<dbReference type="OrthoDB" id="9801356at2"/>
<dbReference type="Pfam" id="PF01169">
    <property type="entry name" value="GDT1"/>
    <property type="match status" value="2"/>
</dbReference>
<name>F6DVH3_DESRL</name>
<keyword evidence="4 6" id="KW-1133">Transmembrane helix</keyword>
<feature type="transmembrane region" description="Helical" evidence="6">
    <location>
        <begin position="64"/>
        <end position="83"/>
    </location>
</feature>
<keyword evidence="8" id="KW-1185">Reference proteome</keyword>
<feature type="transmembrane region" description="Helical" evidence="6">
    <location>
        <begin position="95"/>
        <end position="111"/>
    </location>
</feature>
<dbReference type="Proteomes" id="UP000009234">
    <property type="component" value="Chromosome"/>
</dbReference>
<accession>F6DVH3</accession>
<evidence type="ECO:0000313" key="8">
    <source>
        <dbReference type="Proteomes" id="UP000009234"/>
    </source>
</evidence>
<evidence type="ECO:0000256" key="6">
    <source>
        <dbReference type="RuleBase" id="RU365102"/>
    </source>
</evidence>
<evidence type="ECO:0000256" key="1">
    <source>
        <dbReference type="ARBA" id="ARBA00004141"/>
    </source>
</evidence>
<proteinExistence type="inferred from homology"/>
<feature type="transmembrane region" description="Helical" evidence="6">
    <location>
        <begin position="189"/>
        <end position="209"/>
    </location>
</feature>
<keyword evidence="5 6" id="KW-0472">Membrane</keyword>
<dbReference type="GO" id="GO:0046873">
    <property type="term" value="F:metal ion transmembrane transporter activity"/>
    <property type="evidence" value="ECO:0007669"/>
    <property type="project" value="InterPro"/>
</dbReference>
<dbReference type="eggNOG" id="COG2119">
    <property type="taxonomic scope" value="Bacteria"/>
</dbReference>
<dbReference type="STRING" id="696281.Desru_3227"/>
<keyword evidence="3 6" id="KW-0812">Transmembrane</keyword>
<dbReference type="PANTHER" id="PTHR12608">
    <property type="entry name" value="TRANSMEMBRANE PROTEIN HTP-1 RELATED"/>
    <property type="match status" value="1"/>
</dbReference>
<dbReference type="AlphaFoldDB" id="F6DVH3"/>
<dbReference type="HOGENOM" id="CLU_040186_2_0_9"/>
<gene>
    <name evidence="7" type="ordered locus">Desru_3227</name>
</gene>
<comment type="subcellular location">
    <subcellularLocation>
        <location evidence="1 6">Membrane</location>
        <topology evidence="1 6">Multi-pass membrane protein</topology>
    </subcellularLocation>
</comment>
<dbReference type="KEGG" id="dru:Desru_3227"/>
<evidence type="ECO:0000256" key="4">
    <source>
        <dbReference type="ARBA" id="ARBA00022989"/>
    </source>
</evidence>
<feature type="transmembrane region" description="Helical" evidence="6">
    <location>
        <begin position="35"/>
        <end position="58"/>
    </location>
</feature>
<evidence type="ECO:0000313" key="7">
    <source>
        <dbReference type="EMBL" id="AEG61433.1"/>
    </source>
</evidence>
<dbReference type="PANTHER" id="PTHR12608:SF1">
    <property type="entry name" value="TRANSMEMBRANE PROTEIN 165"/>
    <property type="match status" value="1"/>
</dbReference>
<dbReference type="InterPro" id="IPR001727">
    <property type="entry name" value="GDT1-like"/>
</dbReference>
<feature type="transmembrane region" description="Helical" evidence="6">
    <location>
        <begin position="131"/>
        <end position="152"/>
    </location>
</feature>
<evidence type="ECO:0000256" key="5">
    <source>
        <dbReference type="ARBA" id="ARBA00023136"/>
    </source>
</evidence>